<dbReference type="InterPro" id="IPR014020">
    <property type="entry name" value="Tensin_C2-dom"/>
</dbReference>
<dbReference type="CDD" id="cd14509">
    <property type="entry name" value="PTP_PTEN"/>
    <property type="match status" value="1"/>
</dbReference>
<dbReference type="GO" id="GO:0042995">
    <property type="term" value="C:cell projection"/>
    <property type="evidence" value="ECO:0007669"/>
    <property type="project" value="TreeGrafter"/>
</dbReference>
<evidence type="ECO:0000256" key="14">
    <source>
        <dbReference type="ARBA" id="ARBA00043760"/>
    </source>
</evidence>
<dbReference type="GO" id="GO:0048870">
    <property type="term" value="P:cell motility"/>
    <property type="evidence" value="ECO:0007669"/>
    <property type="project" value="TreeGrafter"/>
</dbReference>
<dbReference type="GO" id="GO:0016314">
    <property type="term" value="F:phosphatidylinositol-3,4,5-trisphosphate 3-phosphatase activity"/>
    <property type="evidence" value="ECO:0007669"/>
    <property type="project" value="UniProtKB-EC"/>
</dbReference>
<dbReference type="InterPro" id="IPR029023">
    <property type="entry name" value="Tensin_phosphatase"/>
</dbReference>
<dbReference type="FunFam" id="3.90.190.10:FF:000029">
    <property type="entry name" value="Phosphatidylinositol 3,4,5-trisphosphate 3-phosphatase and dual-specificity protein phosphatase PTEN"/>
    <property type="match status" value="1"/>
</dbReference>
<evidence type="ECO:0000259" key="23">
    <source>
        <dbReference type="PROSITE" id="PS51182"/>
    </source>
</evidence>
<comment type="subcellular location">
    <subcellularLocation>
        <location evidence="1">Cytoplasm</location>
    </subcellularLocation>
</comment>
<comment type="catalytic activity">
    <reaction evidence="15">
        <text>1D-myo-inositol 1,3,4,5,6-pentakisphosphate + H2O = 1D-myo-inositol 1,4,5,6-tetrakisphosphate + phosphate</text>
        <dbReference type="Rhea" id="RHEA:77143"/>
        <dbReference type="ChEBI" id="CHEBI:15377"/>
        <dbReference type="ChEBI" id="CHEBI:43474"/>
        <dbReference type="ChEBI" id="CHEBI:57627"/>
        <dbReference type="ChEBI" id="CHEBI:57733"/>
    </reaction>
    <physiologicalReaction direction="left-to-right" evidence="15">
        <dbReference type="Rhea" id="RHEA:77144"/>
    </physiologicalReaction>
</comment>
<comment type="similarity">
    <text evidence="2">Belongs to the PTEN phosphatase protein family.</text>
</comment>
<reference evidence="24" key="1">
    <citation type="submission" date="2022-11" db="UniProtKB">
        <authorList>
            <consortium name="EnsemblMetazoa"/>
        </authorList>
    </citation>
    <scope>IDENTIFICATION</scope>
</reference>
<dbReference type="GO" id="GO:0005886">
    <property type="term" value="C:plasma membrane"/>
    <property type="evidence" value="ECO:0007669"/>
    <property type="project" value="TreeGrafter"/>
</dbReference>
<dbReference type="InterPro" id="IPR045101">
    <property type="entry name" value="PTP_PTEN"/>
</dbReference>
<evidence type="ECO:0000313" key="25">
    <source>
        <dbReference type="Proteomes" id="UP000887568"/>
    </source>
</evidence>
<comment type="catalytic activity">
    <reaction evidence="18">
        <text>O-phospho-L-threonyl-[protein] + H2O = L-threonyl-[protein] + phosphate</text>
        <dbReference type="Rhea" id="RHEA:47004"/>
        <dbReference type="Rhea" id="RHEA-COMP:11060"/>
        <dbReference type="Rhea" id="RHEA-COMP:11605"/>
        <dbReference type="ChEBI" id="CHEBI:15377"/>
        <dbReference type="ChEBI" id="CHEBI:30013"/>
        <dbReference type="ChEBI" id="CHEBI:43474"/>
        <dbReference type="ChEBI" id="CHEBI:61977"/>
        <dbReference type="EC" id="3.1.3.16"/>
    </reaction>
    <physiologicalReaction direction="left-to-right" evidence="18">
        <dbReference type="Rhea" id="RHEA:47005"/>
    </physiologicalReaction>
</comment>
<dbReference type="EC" id="3.1.3.67" evidence="3"/>
<evidence type="ECO:0000256" key="6">
    <source>
        <dbReference type="ARBA" id="ARBA00022490"/>
    </source>
</evidence>
<evidence type="ECO:0000256" key="4">
    <source>
        <dbReference type="ARBA" id="ARBA00013064"/>
    </source>
</evidence>
<dbReference type="SMART" id="SM01301">
    <property type="entry name" value="PTPlike_phytase"/>
    <property type="match status" value="1"/>
</dbReference>
<evidence type="ECO:0000256" key="3">
    <source>
        <dbReference type="ARBA" id="ARBA00013015"/>
    </source>
</evidence>
<evidence type="ECO:0000256" key="15">
    <source>
        <dbReference type="ARBA" id="ARBA00043762"/>
    </source>
</evidence>
<evidence type="ECO:0000256" key="7">
    <source>
        <dbReference type="ARBA" id="ARBA00022801"/>
    </source>
</evidence>
<dbReference type="EC" id="3.1.3.48" evidence="4"/>
<dbReference type="SMART" id="SM01326">
    <property type="entry name" value="PTEN_C2"/>
    <property type="match status" value="1"/>
</dbReference>
<feature type="region of interest" description="Disordered" evidence="20">
    <location>
        <begin position="354"/>
        <end position="393"/>
    </location>
</feature>
<evidence type="ECO:0000259" key="21">
    <source>
        <dbReference type="PROSITE" id="PS50056"/>
    </source>
</evidence>
<dbReference type="GO" id="GO:0050793">
    <property type="term" value="P:regulation of developmental process"/>
    <property type="evidence" value="ECO:0007669"/>
    <property type="project" value="UniProtKB-ARBA"/>
</dbReference>
<keyword evidence="8" id="KW-0904">Protein phosphatase</keyword>
<dbReference type="GO" id="GO:0004722">
    <property type="term" value="F:protein serine/threonine phosphatase activity"/>
    <property type="evidence" value="ECO:0007669"/>
    <property type="project" value="UniProtKB-EC"/>
</dbReference>
<dbReference type="Proteomes" id="UP000887568">
    <property type="component" value="Unplaced"/>
</dbReference>
<feature type="domain" description="Tyrosine specific protein phosphatases" evidence="21">
    <location>
        <begin position="105"/>
        <end position="177"/>
    </location>
</feature>
<feature type="domain" description="Phosphatase tensin-type" evidence="22">
    <location>
        <begin position="17"/>
        <end position="189"/>
    </location>
</feature>
<sequence>MSLAAAKIRGMVSKQKRRYVDGNFDLDLSYIYPNIIAMGFPAEKLEGVYRNNIETIVRFLEERHGEHYKVYNLCSERNYDASKFCNRVANYPFDDHNPPRFELIKPFCEDLDQWLASESDKNVAAIHCKAGKGRTGVMICAYMLHRGLYKTAEEAHQHYASARTMNGKGVTIPSQKRYVEYYGQLIGKQLEYKPTTLLLRKIHLETIPIIGGGNFTPSFTVFQQKVKIFTSQTYDGVKRGVKSMEFTLPQPVPVCGDIKIEFYHRHNMIKKDKLYHFWFNTFFVPRCKDVGADSNGRRPYLPDDLSQLSSRYTRVLSLRKDEVDKANKDKTNKSFSPNFIVTCIFSDVAGEKTRRTSADSGQSSGTGSDHSDTEDISDTDSESEWNPADITRV</sequence>
<dbReference type="PROSITE" id="PS51181">
    <property type="entry name" value="PPASE_TENSIN"/>
    <property type="match status" value="1"/>
</dbReference>
<comment type="catalytic activity">
    <reaction evidence="11">
        <text>1,2-dioctanoyl-sn-glycero-3-phospho-(1D-myo-inositol-3,4,5-trisphosphate) + H2O = 1,2-dioctanoyl-sn-glycero-3-phospho-(1D-myo-inositol-4,5-bisphosphate) + phosphate</text>
        <dbReference type="Rhea" id="RHEA:43552"/>
        <dbReference type="ChEBI" id="CHEBI:15377"/>
        <dbReference type="ChEBI" id="CHEBI:43474"/>
        <dbReference type="ChEBI" id="CHEBI:83416"/>
        <dbReference type="ChEBI" id="CHEBI:83419"/>
    </reaction>
    <physiologicalReaction direction="left-to-right" evidence="11">
        <dbReference type="Rhea" id="RHEA:43553"/>
    </physiologicalReaction>
</comment>
<name>A0A914ACM1_PATMI</name>
<dbReference type="EC" id="3.1.3.16" evidence="5"/>
<dbReference type="RefSeq" id="XP_038061592.1">
    <property type="nucleotide sequence ID" value="XM_038205664.1"/>
</dbReference>
<dbReference type="PANTHER" id="PTHR12305:SF81">
    <property type="entry name" value="PHOSPHATIDYLINOSITOL 3,4,5-TRISPHOSPHATE 3-PHOSPHATASE AND DUAL-SPECIFICITY PROTEIN PHOSPHATASE PTEN"/>
    <property type="match status" value="1"/>
</dbReference>
<dbReference type="PROSITE" id="PS50056">
    <property type="entry name" value="TYR_PHOSPHATASE_2"/>
    <property type="match status" value="1"/>
</dbReference>
<comment type="catalytic activity">
    <reaction evidence="13">
        <text>1D-myo-inositol 1,3,4,5-tetrakisphosphate + H2O = 1D-myo-inositol 1,4,5-trisphosphate + phosphate</text>
        <dbReference type="Rhea" id="RHEA:77155"/>
        <dbReference type="ChEBI" id="CHEBI:15377"/>
        <dbReference type="ChEBI" id="CHEBI:43474"/>
        <dbReference type="ChEBI" id="CHEBI:57895"/>
        <dbReference type="ChEBI" id="CHEBI:203600"/>
    </reaction>
    <physiologicalReaction direction="left-to-right" evidence="13">
        <dbReference type="Rhea" id="RHEA:77156"/>
    </physiologicalReaction>
</comment>
<dbReference type="GO" id="GO:0043491">
    <property type="term" value="P:phosphatidylinositol 3-kinase/protein kinase B signal transduction"/>
    <property type="evidence" value="ECO:0007669"/>
    <property type="project" value="TreeGrafter"/>
</dbReference>
<comment type="catalytic activity">
    <reaction evidence="17">
        <text>O-phospho-L-seryl-[protein] + H2O = L-seryl-[protein] + phosphate</text>
        <dbReference type="Rhea" id="RHEA:20629"/>
        <dbReference type="Rhea" id="RHEA-COMP:9863"/>
        <dbReference type="Rhea" id="RHEA-COMP:11604"/>
        <dbReference type="ChEBI" id="CHEBI:15377"/>
        <dbReference type="ChEBI" id="CHEBI:29999"/>
        <dbReference type="ChEBI" id="CHEBI:43474"/>
        <dbReference type="ChEBI" id="CHEBI:83421"/>
        <dbReference type="EC" id="3.1.3.16"/>
    </reaction>
    <physiologicalReaction direction="left-to-right" evidence="17">
        <dbReference type="Rhea" id="RHEA:20630"/>
    </physiologicalReaction>
</comment>
<evidence type="ECO:0000256" key="17">
    <source>
        <dbReference type="ARBA" id="ARBA00047986"/>
    </source>
</evidence>
<feature type="compositionally biased region" description="Acidic residues" evidence="20">
    <location>
        <begin position="372"/>
        <end position="383"/>
    </location>
</feature>
<dbReference type="GO" id="GO:0004725">
    <property type="term" value="F:protein tyrosine phosphatase activity"/>
    <property type="evidence" value="ECO:0007669"/>
    <property type="project" value="UniProtKB-EC"/>
</dbReference>
<dbReference type="PANTHER" id="PTHR12305">
    <property type="entry name" value="PHOSPHATASE WITH HOMOLOGY TO TENSIN"/>
    <property type="match status" value="1"/>
</dbReference>
<accession>A0A914ACM1</accession>
<evidence type="ECO:0000256" key="11">
    <source>
        <dbReference type="ARBA" id="ARBA00034268"/>
    </source>
</evidence>
<organism evidence="24 25">
    <name type="scientific">Patiria miniata</name>
    <name type="common">Bat star</name>
    <name type="synonym">Asterina miniata</name>
    <dbReference type="NCBI Taxonomy" id="46514"/>
    <lineage>
        <taxon>Eukaryota</taxon>
        <taxon>Metazoa</taxon>
        <taxon>Echinodermata</taxon>
        <taxon>Eleutherozoa</taxon>
        <taxon>Asterozoa</taxon>
        <taxon>Asteroidea</taxon>
        <taxon>Valvatacea</taxon>
        <taxon>Valvatida</taxon>
        <taxon>Asterinidae</taxon>
        <taxon>Patiria</taxon>
    </lineage>
</organism>
<dbReference type="InterPro" id="IPR029021">
    <property type="entry name" value="Prot-tyrosine_phosphatase-like"/>
</dbReference>
<evidence type="ECO:0000256" key="9">
    <source>
        <dbReference type="ARBA" id="ARBA00023098"/>
    </source>
</evidence>
<keyword evidence="6" id="KW-0963">Cytoplasm</keyword>
<dbReference type="InterPro" id="IPR051281">
    <property type="entry name" value="Dual-spec_lipid-protein_phosph"/>
</dbReference>
<dbReference type="Pfam" id="PF22785">
    <property type="entry name" value="Tc-R-P"/>
    <property type="match status" value="1"/>
</dbReference>
<dbReference type="GO" id="GO:0051896">
    <property type="term" value="P:regulation of phosphatidylinositol 3-kinase/protein kinase B signal transduction"/>
    <property type="evidence" value="ECO:0007669"/>
    <property type="project" value="TreeGrafter"/>
</dbReference>
<dbReference type="GO" id="GO:0005829">
    <property type="term" value="C:cytosol"/>
    <property type="evidence" value="ECO:0007669"/>
    <property type="project" value="TreeGrafter"/>
</dbReference>
<dbReference type="SUPFAM" id="SSF49562">
    <property type="entry name" value="C2 domain (Calcium/lipid-binding domain, CaLB)"/>
    <property type="match status" value="1"/>
</dbReference>
<keyword evidence="25" id="KW-1185">Reference proteome</keyword>
<dbReference type="AlphaFoldDB" id="A0A914ACM1"/>
<evidence type="ECO:0000256" key="16">
    <source>
        <dbReference type="ARBA" id="ARBA00044309"/>
    </source>
</evidence>
<evidence type="ECO:0000256" key="19">
    <source>
        <dbReference type="ARBA" id="ARBA00051341"/>
    </source>
</evidence>
<evidence type="ECO:0000256" key="8">
    <source>
        <dbReference type="ARBA" id="ARBA00022912"/>
    </source>
</evidence>
<evidence type="ECO:0000259" key="22">
    <source>
        <dbReference type="PROSITE" id="PS51181"/>
    </source>
</evidence>
<dbReference type="GO" id="GO:0008285">
    <property type="term" value="P:negative regulation of cell population proliferation"/>
    <property type="evidence" value="ECO:0007669"/>
    <property type="project" value="TreeGrafter"/>
</dbReference>
<evidence type="ECO:0000256" key="18">
    <source>
        <dbReference type="ARBA" id="ARBA00048832"/>
    </source>
</evidence>
<dbReference type="OMA" id="CKKFKQR"/>
<keyword evidence="9" id="KW-0443">Lipid metabolism</keyword>
<feature type="domain" description="C2 tensin-type" evidence="23">
    <location>
        <begin position="194"/>
        <end position="348"/>
    </location>
</feature>
<evidence type="ECO:0000256" key="12">
    <source>
        <dbReference type="ARBA" id="ARBA00034338"/>
    </source>
</evidence>
<evidence type="ECO:0000256" key="13">
    <source>
        <dbReference type="ARBA" id="ARBA00043734"/>
    </source>
</evidence>
<evidence type="ECO:0000256" key="5">
    <source>
        <dbReference type="ARBA" id="ARBA00013081"/>
    </source>
</evidence>
<comment type="catalytic activity">
    <reaction evidence="10">
        <text>1,2-dihexadecanoyl-sn-glycero-3-phospho-(1D-myo-inositol-3,4,5-trisphosphate) + H2O = 1,2-dihexadecanoyl-sn-glycero-3-phospho-(1D-myo-inositol-4,5-bisphosphate) + phosphate</text>
        <dbReference type="Rhea" id="RHEA:43560"/>
        <dbReference type="ChEBI" id="CHEBI:15377"/>
        <dbReference type="ChEBI" id="CHEBI:43474"/>
        <dbReference type="ChEBI" id="CHEBI:83420"/>
        <dbReference type="ChEBI" id="CHEBI:83423"/>
    </reaction>
    <physiologicalReaction direction="left-to-right" evidence="10">
        <dbReference type="Rhea" id="RHEA:43561"/>
    </physiologicalReaction>
</comment>
<comment type="catalytic activity">
    <reaction evidence="14">
        <text>a 1,2-diacyl-sn-glycero-3-phospho-(1D-myo-inositol-3,4,5-trisphosphate) + H2O = a 1,2-diacyl-sn-glycero-3-phospho-(1D-myo-inositol-4,5-bisphosphate) + phosphate</text>
        <dbReference type="Rhea" id="RHEA:25017"/>
        <dbReference type="ChEBI" id="CHEBI:15377"/>
        <dbReference type="ChEBI" id="CHEBI:43474"/>
        <dbReference type="ChEBI" id="CHEBI:57836"/>
        <dbReference type="ChEBI" id="CHEBI:58456"/>
        <dbReference type="EC" id="3.1.3.67"/>
    </reaction>
    <physiologicalReaction direction="left-to-right" evidence="14">
        <dbReference type="Rhea" id="RHEA:25018"/>
    </physiologicalReaction>
</comment>
<evidence type="ECO:0000256" key="20">
    <source>
        <dbReference type="SAM" id="MobiDB-lite"/>
    </source>
</evidence>
<keyword evidence="7" id="KW-0378">Hydrolase</keyword>
<dbReference type="EnsemblMetazoa" id="XM_038205664.1">
    <property type="protein sequence ID" value="XP_038061592.1"/>
    <property type="gene ID" value="LOC119732229"/>
</dbReference>
<comment type="catalytic activity">
    <reaction evidence="19">
        <text>O-phospho-L-tyrosyl-[protein] + H2O = L-tyrosyl-[protein] + phosphate</text>
        <dbReference type="Rhea" id="RHEA:10684"/>
        <dbReference type="Rhea" id="RHEA-COMP:10136"/>
        <dbReference type="Rhea" id="RHEA-COMP:20101"/>
        <dbReference type="ChEBI" id="CHEBI:15377"/>
        <dbReference type="ChEBI" id="CHEBI:43474"/>
        <dbReference type="ChEBI" id="CHEBI:46858"/>
        <dbReference type="ChEBI" id="CHEBI:61978"/>
        <dbReference type="EC" id="3.1.3.48"/>
    </reaction>
    <physiologicalReaction direction="left-to-right" evidence="19">
        <dbReference type="Rhea" id="RHEA:10685"/>
    </physiologicalReaction>
</comment>
<dbReference type="InterPro" id="IPR016130">
    <property type="entry name" value="Tyr_Pase_AS"/>
</dbReference>
<dbReference type="PROSITE" id="PS51182">
    <property type="entry name" value="C2_TENSIN"/>
    <property type="match status" value="1"/>
</dbReference>
<dbReference type="OrthoDB" id="16692at2759"/>
<dbReference type="InterPro" id="IPR000387">
    <property type="entry name" value="Tyr_Pase_dom"/>
</dbReference>
<dbReference type="GO" id="GO:0046856">
    <property type="term" value="P:phosphatidylinositol dephosphorylation"/>
    <property type="evidence" value="ECO:0007669"/>
    <property type="project" value="TreeGrafter"/>
</dbReference>
<proteinExistence type="inferred from homology"/>
<protein>
    <recommendedName>
        <fullName evidence="12">Phosphatidylinositol 3,4,5-trisphosphate 3-phosphatase and dual-specificity protein phosphatase PTEN</fullName>
        <ecNumber evidence="5">3.1.3.16</ecNumber>
        <ecNumber evidence="4">3.1.3.48</ecNumber>
        <ecNumber evidence="3">3.1.3.67</ecNumber>
    </recommendedName>
    <alternativeName>
        <fullName evidence="16">Inositol polyphosphate 3-phosphatase</fullName>
    </alternativeName>
</protein>
<evidence type="ECO:0000256" key="2">
    <source>
        <dbReference type="ARBA" id="ARBA00007881"/>
    </source>
</evidence>
<evidence type="ECO:0000256" key="10">
    <source>
        <dbReference type="ARBA" id="ARBA00034256"/>
    </source>
</evidence>
<evidence type="ECO:0000313" key="24">
    <source>
        <dbReference type="EnsemblMetazoa" id="XP_038061592.1"/>
    </source>
</evidence>
<feature type="compositionally biased region" description="Polar residues" evidence="20">
    <location>
        <begin position="358"/>
        <end position="367"/>
    </location>
</feature>
<dbReference type="PROSITE" id="PS00383">
    <property type="entry name" value="TYR_PHOSPHATASE_1"/>
    <property type="match status" value="1"/>
</dbReference>
<dbReference type="InterPro" id="IPR035892">
    <property type="entry name" value="C2_domain_sf"/>
</dbReference>
<dbReference type="Pfam" id="PF10409">
    <property type="entry name" value="PTEN_C2"/>
    <property type="match status" value="1"/>
</dbReference>
<dbReference type="GO" id="GO:0005634">
    <property type="term" value="C:nucleus"/>
    <property type="evidence" value="ECO:0007669"/>
    <property type="project" value="TreeGrafter"/>
</dbReference>
<evidence type="ECO:0000256" key="1">
    <source>
        <dbReference type="ARBA" id="ARBA00004496"/>
    </source>
</evidence>
<dbReference type="GeneID" id="119732229"/>
<dbReference type="SUPFAM" id="SSF52799">
    <property type="entry name" value="(Phosphotyrosine protein) phosphatases II"/>
    <property type="match status" value="1"/>
</dbReference>
<dbReference type="Gene3D" id="2.60.40.1110">
    <property type="match status" value="1"/>
</dbReference>
<dbReference type="Gene3D" id="3.90.190.10">
    <property type="entry name" value="Protein tyrosine phosphatase superfamily"/>
    <property type="match status" value="1"/>
</dbReference>